<dbReference type="GO" id="GO:0032263">
    <property type="term" value="P:GMP salvage"/>
    <property type="evidence" value="ECO:0007669"/>
    <property type="project" value="TreeGrafter"/>
</dbReference>
<dbReference type="InterPro" id="IPR000836">
    <property type="entry name" value="PRTase_dom"/>
</dbReference>
<dbReference type="EC" id="2.4.2.8" evidence="16"/>
<evidence type="ECO:0000256" key="14">
    <source>
        <dbReference type="ARBA" id="ARBA00048811"/>
    </source>
</evidence>
<dbReference type="Proteomes" id="UP000824073">
    <property type="component" value="Unassembled WGS sequence"/>
</dbReference>
<evidence type="ECO:0000256" key="16">
    <source>
        <dbReference type="RuleBase" id="RU364099"/>
    </source>
</evidence>
<evidence type="ECO:0000256" key="7">
    <source>
        <dbReference type="ARBA" id="ARBA00022490"/>
    </source>
</evidence>
<comment type="pathway">
    <text evidence="4 16">Purine metabolism; IMP biosynthesis via salvage pathway; IMP from hypoxanthine: step 1/1.</text>
</comment>
<dbReference type="InterPro" id="IPR050408">
    <property type="entry name" value="HGPRT"/>
</dbReference>
<dbReference type="GO" id="GO:0046100">
    <property type="term" value="P:hypoxanthine metabolic process"/>
    <property type="evidence" value="ECO:0007669"/>
    <property type="project" value="TreeGrafter"/>
</dbReference>
<keyword evidence="9 16" id="KW-0808">Transferase</keyword>
<comment type="pathway">
    <text evidence="5">Purine metabolism; GMP biosynthesis via salvage pathway; GMP from guanine: step 1/1.</text>
</comment>
<protein>
    <recommendedName>
        <fullName evidence="16">Hypoxanthine phosphoribosyltransferase</fullName>
        <ecNumber evidence="16">2.4.2.8</ecNumber>
    </recommendedName>
</protein>
<comment type="catalytic activity">
    <reaction evidence="14">
        <text>GMP + diphosphate = guanine + 5-phospho-alpha-D-ribose 1-diphosphate</text>
        <dbReference type="Rhea" id="RHEA:25424"/>
        <dbReference type="ChEBI" id="CHEBI:16235"/>
        <dbReference type="ChEBI" id="CHEBI:33019"/>
        <dbReference type="ChEBI" id="CHEBI:58017"/>
        <dbReference type="ChEBI" id="CHEBI:58115"/>
        <dbReference type="EC" id="2.4.2.8"/>
    </reaction>
    <physiologicalReaction direction="right-to-left" evidence="14">
        <dbReference type="Rhea" id="RHEA:25426"/>
    </physiologicalReaction>
</comment>
<dbReference type="NCBIfam" id="TIGR01203">
    <property type="entry name" value="HGPRTase"/>
    <property type="match status" value="1"/>
</dbReference>
<comment type="similarity">
    <text evidence="6 16">Belongs to the purine/pyrimidine phosphoribosyltransferase family.</text>
</comment>
<keyword evidence="12 16" id="KW-0547">Nucleotide-binding</keyword>
<dbReference type="PANTHER" id="PTHR43340:SF1">
    <property type="entry name" value="HYPOXANTHINE PHOSPHORIBOSYLTRANSFERASE"/>
    <property type="match status" value="1"/>
</dbReference>
<evidence type="ECO:0000256" key="11">
    <source>
        <dbReference type="ARBA" id="ARBA00022726"/>
    </source>
</evidence>
<comment type="subcellular location">
    <subcellularLocation>
        <location evidence="3 16">Cytoplasm</location>
    </subcellularLocation>
</comment>
<comment type="catalytic activity">
    <reaction evidence="15">
        <text>IMP + diphosphate = hypoxanthine + 5-phospho-alpha-D-ribose 1-diphosphate</text>
        <dbReference type="Rhea" id="RHEA:17973"/>
        <dbReference type="ChEBI" id="CHEBI:17368"/>
        <dbReference type="ChEBI" id="CHEBI:33019"/>
        <dbReference type="ChEBI" id="CHEBI:58017"/>
        <dbReference type="ChEBI" id="CHEBI:58053"/>
        <dbReference type="EC" id="2.4.2.8"/>
    </reaction>
    <physiologicalReaction direction="right-to-left" evidence="15">
        <dbReference type="Rhea" id="RHEA:17975"/>
    </physiologicalReaction>
</comment>
<evidence type="ECO:0000256" key="10">
    <source>
        <dbReference type="ARBA" id="ARBA00022723"/>
    </source>
</evidence>
<dbReference type="GO" id="GO:0006178">
    <property type="term" value="P:guanine salvage"/>
    <property type="evidence" value="ECO:0007669"/>
    <property type="project" value="TreeGrafter"/>
</dbReference>
<keyword evidence="7 16" id="KW-0963">Cytoplasm</keyword>
<proteinExistence type="inferred from homology"/>
<dbReference type="GO" id="GO:0052657">
    <property type="term" value="F:guanine phosphoribosyltransferase activity"/>
    <property type="evidence" value="ECO:0007669"/>
    <property type="project" value="UniProtKB-ARBA"/>
</dbReference>
<comment type="caution">
    <text evidence="18">The sequence shown here is derived from an EMBL/GenBank/DDBJ whole genome shotgun (WGS) entry which is preliminary data.</text>
</comment>
<evidence type="ECO:0000259" key="17">
    <source>
        <dbReference type="Pfam" id="PF00156"/>
    </source>
</evidence>
<dbReference type="PANTHER" id="PTHR43340">
    <property type="entry name" value="HYPOXANTHINE-GUANINE PHOSPHORIBOSYLTRANSFERASE"/>
    <property type="match status" value="1"/>
</dbReference>
<evidence type="ECO:0000256" key="12">
    <source>
        <dbReference type="ARBA" id="ARBA00022741"/>
    </source>
</evidence>
<dbReference type="GO" id="GO:0005829">
    <property type="term" value="C:cytosol"/>
    <property type="evidence" value="ECO:0007669"/>
    <property type="project" value="TreeGrafter"/>
</dbReference>
<reference evidence="18" key="1">
    <citation type="submission" date="2020-10" db="EMBL/GenBank/DDBJ databases">
        <authorList>
            <person name="Gilroy R."/>
        </authorList>
    </citation>
    <scope>NUCLEOTIDE SEQUENCE</scope>
    <source>
        <strain evidence="18">CHK191-8634</strain>
    </source>
</reference>
<dbReference type="GO" id="GO:0032264">
    <property type="term" value="P:IMP salvage"/>
    <property type="evidence" value="ECO:0007669"/>
    <property type="project" value="TreeGrafter"/>
</dbReference>
<evidence type="ECO:0000256" key="8">
    <source>
        <dbReference type="ARBA" id="ARBA00022676"/>
    </source>
</evidence>
<keyword evidence="10 16" id="KW-0479">Metal-binding</keyword>
<dbReference type="CDD" id="cd06223">
    <property type="entry name" value="PRTases_typeI"/>
    <property type="match status" value="1"/>
</dbReference>
<gene>
    <name evidence="18" type="primary">hpt</name>
    <name evidence="18" type="ORF">IAB67_02785</name>
</gene>
<evidence type="ECO:0000256" key="13">
    <source>
        <dbReference type="ARBA" id="ARBA00022842"/>
    </source>
</evidence>
<evidence type="ECO:0000256" key="3">
    <source>
        <dbReference type="ARBA" id="ARBA00004496"/>
    </source>
</evidence>
<dbReference type="Gene3D" id="3.40.50.2020">
    <property type="match status" value="1"/>
</dbReference>
<keyword evidence="11 16" id="KW-0660">Purine salvage</keyword>
<dbReference type="Pfam" id="PF00156">
    <property type="entry name" value="Pribosyltran"/>
    <property type="match status" value="1"/>
</dbReference>
<feature type="domain" description="Phosphoribosyltransferase" evidence="17">
    <location>
        <begin position="17"/>
        <end position="163"/>
    </location>
</feature>
<dbReference type="InterPro" id="IPR029057">
    <property type="entry name" value="PRTase-like"/>
</dbReference>
<dbReference type="AlphaFoldDB" id="A0A9D1ISS9"/>
<dbReference type="FunFam" id="3.40.50.2020:FF:000006">
    <property type="entry name" value="Hypoxanthine phosphoribosyltransferase"/>
    <property type="match status" value="1"/>
</dbReference>
<name>A0A9D1ISS9_9CLOT</name>
<evidence type="ECO:0000313" key="19">
    <source>
        <dbReference type="Proteomes" id="UP000824073"/>
    </source>
</evidence>
<dbReference type="GO" id="GO:0000287">
    <property type="term" value="F:magnesium ion binding"/>
    <property type="evidence" value="ECO:0007669"/>
    <property type="project" value="TreeGrafter"/>
</dbReference>
<evidence type="ECO:0000256" key="5">
    <source>
        <dbReference type="ARBA" id="ARBA00004676"/>
    </source>
</evidence>
<evidence type="ECO:0000256" key="9">
    <source>
        <dbReference type="ARBA" id="ARBA00022679"/>
    </source>
</evidence>
<accession>A0A9D1ISS9</accession>
<dbReference type="GO" id="GO:0004422">
    <property type="term" value="F:hypoxanthine phosphoribosyltransferase activity"/>
    <property type="evidence" value="ECO:0007669"/>
    <property type="project" value="InterPro"/>
</dbReference>
<reference evidence="18" key="2">
    <citation type="journal article" date="2021" name="PeerJ">
        <title>Extensive microbial diversity within the chicken gut microbiome revealed by metagenomics and culture.</title>
        <authorList>
            <person name="Gilroy R."/>
            <person name="Ravi A."/>
            <person name="Getino M."/>
            <person name="Pursley I."/>
            <person name="Horton D.L."/>
            <person name="Alikhan N.F."/>
            <person name="Baker D."/>
            <person name="Gharbi K."/>
            <person name="Hall N."/>
            <person name="Watson M."/>
            <person name="Adriaenssens E.M."/>
            <person name="Foster-Nyarko E."/>
            <person name="Jarju S."/>
            <person name="Secka A."/>
            <person name="Antonio M."/>
            <person name="Oren A."/>
            <person name="Chaudhuri R.R."/>
            <person name="La Ragione R."/>
            <person name="Hildebrand F."/>
            <person name="Pallen M.J."/>
        </authorList>
    </citation>
    <scope>NUCLEOTIDE SEQUENCE</scope>
    <source>
        <strain evidence="18">CHK191-8634</strain>
    </source>
</reference>
<evidence type="ECO:0000256" key="6">
    <source>
        <dbReference type="ARBA" id="ARBA00008391"/>
    </source>
</evidence>
<comment type="cofactor">
    <cofactor evidence="1 16">
        <name>Mg(2+)</name>
        <dbReference type="ChEBI" id="CHEBI:18420"/>
    </cofactor>
</comment>
<evidence type="ECO:0000313" key="18">
    <source>
        <dbReference type="EMBL" id="HIU43205.1"/>
    </source>
</evidence>
<evidence type="ECO:0000256" key="15">
    <source>
        <dbReference type="ARBA" id="ARBA00049402"/>
    </source>
</evidence>
<dbReference type="InterPro" id="IPR005904">
    <property type="entry name" value="Hxn_phspho_trans"/>
</dbReference>
<dbReference type="GO" id="GO:0000166">
    <property type="term" value="F:nucleotide binding"/>
    <property type="evidence" value="ECO:0007669"/>
    <property type="project" value="UniProtKB-KW"/>
</dbReference>
<evidence type="ECO:0000256" key="2">
    <source>
        <dbReference type="ARBA" id="ARBA00002049"/>
    </source>
</evidence>
<evidence type="ECO:0000256" key="4">
    <source>
        <dbReference type="ARBA" id="ARBA00004669"/>
    </source>
</evidence>
<keyword evidence="13 16" id="KW-0460">Magnesium</keyword>
<dbReference type="SUPFAM" id="SSF53271">
    <property type="entry name" value="PRTase-like"/>
    <property type="match status" value="1"/>
</dbReference>
<dbReference type="GO" id="GO:0006166">
    <property type="term" value="P:purine ribonucleoside salvage"/>
    <property type="evidence" value="ECO:0007669"/>
    <property type="project" value="UniProtKB-KW"/>
</dbReference>
<sequence>MNTELTQGIERVLITSEQLKNTVSELGARISRDYAGKNPLMVSVLKGAFIFMADLVREITVPCTVDFMAVSSYGKGAKSSGQVQIIKDLDTNIEGRHVIVVEDILDSGVTLSYLLELLRARRPASVRLCALLDKPARRKVPVEIDYRGLTVPDEFIVGYGLDYAEQYRNYPEIAVLKREMYETHSSQV</sequence>
<evidence type="ECO:0000256" key="1">
    <source>
        <dbReference type="ARBA" id="ARBA00001946"/>
    </source>
</evidence>
<dbReference type="EMBL" id="DVMR01000030">
    <property type="protein sequence ID" value="HIU43205.1"/>
    <property type="molecule type" value="Genomic_DNA"/>
</dbReference>
<comment type="function">
    <text evidence="2">Purine salvage pathway enzyme that catalyzes the transfer of the ribosyl-5-phosphate group from 5-phospho-alpha-D-ribose 1-diphosphate (PRPP) to the N9 position of the 6-oxopurines hypoxanthine and guanine to form the corresponding ribonucleotides IMP (inosine 5'-monophosphate) and GMP (guanosine 5'-monophosphate), with the release of PPi.</text>
</comment>
<keyword evidence="8 16" id="KW-0328">Glycosyltransferase</keyword>
<organism evidence="18 19">
    <name type="scientific">Candidatus Ventrousia excrementavium</name>
    <dbReference type="NCBI Taxonomy" id="2840961"/>
    <lineage>
        <taxon>Bacteria</taxon>
        <taxon>Bacillati</taxon>
        <taxon>Bacillota</taxon>
        <taxon>Clostridia</taxon>
        <taxon>Eubacteriales</taxon>
        <taxon>Clostridiaceae</taxon>
        <taxon>Clostridiaceae incertae sedis</taxon>
        <taxon>Candidatus Ventrousia</taxon>
    </lineage>
</organism>